<accession>A0A5C4JB54</accession>
<protein>
    <submittedName>
        <fullName evidence="2">Uncharacterized protein</fullName>
    </submittedName>
</protein>
<dbReference type="OrthoDB" id="7838644at2"/>
<reference evidence="2 3" key="1">
    <citation type="submission" date="2019-05" db="EMBL/GenBank/DDBJ databases">
        <title>Draft genome sequence of Actinomadura sp. 14C53.</title>
        <authorList>
            <person name="Saricaoglu S."/>
            <person name="Isik K."/>
        </authorList>
    </citation>
    <scope>NUCLEOTIDE SEQUENCE [LARGE SCALE GENOMIC DNA]</scope>
    <source>
        <strain evidence="2 3">14C53</strain>
    </source>
</reference>
<name>A0A5C4JB54_9ACTN</name>
<organism evidence="2 3">
    <name type="scientific">Actinomadura soli</name>
    <dbReference type="NCBI Taxonomy" id="2508997"/>
    <lineage>
        <taxon>Bacteria</taxon>
        <taxon>Bacillati</taxon>
        <taxon>Actinomycetota</taxon>
        <taxon>Actinomycetes</taxon>
        <taxon>Streptosporangiales</taxon>
        <taxon>Thermomonosporaceae</taxon>
        <taxon>Actinomadura</taxon>
    </lineage>
</organism>
<dbReference type="Proteomes" id="UP000309174">
    <property type="component" value="Unassembled WGS sequence"/>
</dbReference>
<evidence type="ECO:0000313" key="3">
    <source>
        <dbReference type="Proteomes" id="UP000309174"/>
    </source>
</evidence>
<proteinExistence type="predicted"/>
<evidence type="ECO:0000256" key="1">
    <source>
        <dbReference type="SAM" id="MobiDB-lite"/>
    </source>
</evidence>
<sequence length="225" mass="23861">MARVKREHDGHDEAADADVLSSVEYAAELRDDASGVSFGVTSCGAPAEGLEQHVCMGLNACNAFDIDGVAAMAGTGNCATVRHVCHGEGQCRGQGGCGYAGSDEQQWRPGDQACRFNGSCASPLNVSRVFSCGPMKGKSVWLQARRIMEDRMYRAGLAFGPSPAEGIPDDLLPEYDIDDGHDLPDPRTNGHRKASTRTGTSARKSTSARTSTAGARRKGATRKKR</sequence>
<dbReference type="RefSeq" id="WP_138646726.1">
    <property type="nucleotide sequence ID" value="NZ_VCKW01000102.1"/>
</dbReference>
<feature type="compositionally biased region" description="Acidic residues" evidence="1">
    <location>
        <begin position="167"/>
        <end position="177"/>
    </location>
</feature>
<feature type="compositionally biased region" description="Low complexity" evidence="1">
    <location>
        <begin position="196"/>
        <end position="214"/>
    </location>
</feature>
<keyword evidence="3" id="KW-1185">Reference proteome</keyword>
<gene>
    <name evidence="2" type="ORF">ETD83_20340</name>
</gene>
<dbReference type="AlphaFoldDB" id="A0A5C4JB54"/>
<evidence type="ECO:0000313" key="2">
    <source>
        <dbReference type="EMBL" id="TMQ97191.1"/>
    </source>
</evidence>
<feature type="compositionally biased region" description="Basic residues" evidence="1">
    <location>
        <begin position="215"/>
        <end position="225"/>
    </location>
</feature>
<dbReference type="EMBL" id="VCKW01000102">
    <property type="protein sequence ID" value="TMQ97191.1"/>
    <property type="molecule type" value="Genomic_DNA"/>
</dbReference>
<comment type="caution">
    <text evidence="2">The sequence shown here is derived from an EMBL/GenBank/DDBJ whole genome shotgun (WGS) entry which is preliminary data.</text>
</comment>
<feature type="region of interest" description="Disordered" evidence="1">
    <location>
        <begin position="158"/>
        <end position="225"/>
    </location>
</feature>